<dbReference type="SMART" id="SM00387">
    <property type="entry name" value="HATPase_c"/>
    <property type="match status" value="1"/>
</dbReference>
<dbReference type="InterPro" id="IPR036097">
    <property type="entry name" value="HisK_dim/P_sf"/>
</dbReference>
<dbReference type="InterPro" id="IPR036890">
    <property type="entry name" value="HATPase_C_sf"/>
</dbReference>
<evidence type="ECO:0000256" key="8">
    <source>
        <dbReference type="ARBA" id="ARBA00022777"/>
    </source>
</evidence>
<dbReference type="InterPro" id="IPR003661">
    <property type="entry name" value="HisK_dim/P_dom"/>
</dbReference>
<evidence type="ECO:0000256" key="1">
    <source>
        <dbReference type="ARBA" id="ARBA00000085"/>
    </source>
</evidence>
<dbReference type="SUPFAM" id="SSF52172">
    <property type="entry name" value="CheY-like"/>
    <property type="match status" value="1"/>
</dbReference>
<dbReference type="Gene3D" id="3.40.50.2300">
    <property type="match status" value="1"/>
</dbReference>
<evidence type="ECO:0000259" key="17">
    <source>
        <dbReference type="PROSITE" id="PS50885"/>
    </source>
</evidence>
<dbReference type="CDD" id="cd06225">
    <property type="entry name" value="HAMP"/>
    <property type="match status" value="1"/>
</dbReference>
<dbReference type="EMBL" id="JBHFNS010000077">
    <property type="protein sequence ID" value="MFB2937664.1"/>
    <property type="molecule type" value="Genomic_DNA"/>
</dbReference>
<dbReference type="SUPFAM" id="SSF55874">
    <property type="entry name" value="ATPase domain of HSP90 chaperone/DNA topoisomerase II/histidine kinase"/>
    <property type="match status" value="1"/>
</dbReference>
<dbReference type="PROSITE" id="PS50885">
    <property type="entry name" value="HAMP"/>
    <property type="match status" value="1"/>
</dbReference>
<feature type="domain" description="Response regulatory" evidence="16">
    <location>
        <begin position="716"/>
        <end position="832"/>
    </location>
</feature>
<evidence type="ECO:0000256" key="14">
    <source>
        <dbReference type="SAM" id="Phobius"/>
    </source>
</evidence>
<evidence type="ECO:0000256" key="4">
    <source>
        <dbReference type="ARBA" id="ARBA00022475"/>
    </source>
</evidence>
<evidence type="ECO:0000256" key="9">
    <source>
        <dbReference type="ARBA" id="ARBA00022989"/>
    </source>
</evidence>
<keyword evidence="4" id="KW-1003">Cell membrane</keyword>
<accession>A0ABV4YHL7</accession>
<dbReference type="Gene3D" id="3.30.565.10">
    <property type="entry name" value="Histidine kinase-like ATPase, C-terminal domain"/>
    <property type="match status" value="1"/>
</dbReference>
<dbReference type="Gene3D" id="1.10.8.500">
    <property type="entry name" value="HAMP domain in histidine kinase"/>
    <property type="match status" value="1"/>
</dbReference>
<dbReference type="Pfam" id="PF00512">
    <property type="entry name" value="HisKA"/>
    <property type="match status" value="1"/>
</dbReference>
<feature type="modified residue" description="4-aspartylphosphate" evidence="12">
    <location>
        <position position="765"/>
    </location>
</feature>
<keyword evidence="11 14" id="KW-0472">Membrane</keyword>
<dbReference type="CDD" id="cd17546">
    <property type="entry name" value="REC_hyHK_CKI1_RcsC-like"/>
    <property type="match status" value="1"/>
</dbReference>
<keyword evidence="18" id="KW-0547">Nucleotide-binding</keyword>
<dbReference type="PROSITE" id="PS50110">
    <property type="entry name" value="RESPONSE_REGULATORY"/>
    <property type="match status" value="1"/>
</dbReference>
<keyword evidence="6" id="KW-0808">Transferase</keyword>
<dbReference type="Gene3D" id="1.10.287.130">
    <property type="match status" value="1"/>
</dbReference>
<feature type="transmembrane region" description="Helical" evidence="14">
    <location>
        <begin position="354"/>
        <end position="374"/>
    </location>
</feature>
<dbReference type="Gene3D" id="3.30.450.20">
    <property type="entry name" value="PAS domain"/>
    <property type="match status" value="1"/>
</dbReference>
<evidence type="ECO:0000256" key="12">
    <source>
        <dbReference type="PROSITE-ProRule" id="PRU00169"/>
    </source>
</evidence>
<evidence type="ECO:0000259" key="16">
    <source>
        <dbReference type="PROSITE" id="PS50110"/>
    </source>
</evidence>
<feature type="domain" description="Histidine kinase" evidence="15">
    <location>
        <begin position="460"/>
        <end position="690"/>
    </location>
</feature>
<evidence type="ECO:0000256" key="13">
    <source>
        <dbReference type="SAM" id="Coils"/>
    </source>
</evidence>
<evidence type="ECO:0000256" key="7">
    <source>
        <dbReference type="ARBA" id="ARBA00022692"/>
    </source>
</evidence>
<dbReference type="PROSITE" id="PS50109">
    <property type="entry name" value="HIS_KIN"/>
    <property type="match status" value="1"/>
</dbReference>
<proteinExistence type="predicted"/>
<dbReference type="InterPro" id="IPR003660">
    <property type="entry name" value="HAMP_dom"/>
</dbReference>
<dbReference type="InterPro" id="IPR033479">
    <property type="entry name" value="dCache_1"/>
</dbReference>
<keyword evidence="13" id="KW-0175">Coiled coil</keyword>
<keyword evidence="5 12" id="KW-0597">Phosphoprotein</keyword>
<dbReference type="SMART" id="SM00304">
    <property type="entry name" value="HAMP"/>
    <property type="match status" value="1"/>
</dbReference>
<dbReference type="Pfam" id="PF02518">
    <property type="entry name" value="HATPase_c"/>
    <property type="match status" value="1"/>
</dbReference>
<dbReference type="SUPFAM" id="SSF47384">
    <property type="entry name" value="Homodimeric domain of signal transducing histidine kinase"/>
    <property type="match status" value="1"/>
</dbReference>
<evidence type="ECO:0000256" key="10">
    <source>
        <dbReference type="ARBA" id="ARBA00023012"/>
    </source>
</evidence>
<dbReference type="InterPro" id="IPR003594">
    <property type="entry name" value="HATPase_dom"/>
</dbReference>
<evidence type="ECO:0000256" key="3">
    <source>
        <dbReference type="ARBA" id="ARBA00012438"/>
    </source>
</evidence>
<dbReference type="InterPro" id="IPR001789">
    <property type="entry name" value="Sig_transdc_resp-reg_receiver"/>
</dbReference>
<evidence type="ECO:0000313" key="18">
    <source>
        <dbReference type="EMBL" id="MFB2937664.1"/>
    </source>
</evidence>
<dbReference type="SUPFAM" id="SSF158472">
    <property type="entry name" value="HAMP domain-like"/>
    <property type="match status" value="1"/>
</dbReference>
<keyword evidence="10" id="KW-0902">Two-component regulatory system</keyword>
<dbReference type="SMART" id="SM00388">
    <property type="entry name" value="HisKA"/>
    <property type="match status" value="1"/>
</dbReference>
<evidence type="ECO:0000259" key="15">
    <source>
        <dbReference type="PROSITE" id="PS50109"/>
    </source>
</evidence>
<dbReference type="Proteomes" id="UP001576776">
    <property type="component" value="Unassembled WGS sequence"/>
</dbReference>
<keyword evidence="18" id="KW-0067">ATP-binding</keyword>
<dbReference type="SMART" id="SM00448">
    <property type="entry name" value="REC"/>
    <property type="match status" value="1"/>
</dbReference>
<evidence type="ECO:0000313" key="19">
    <source>
        <dbReference type="Proteomes" id="UP001576776"/>
    </source>
</evidence>
<dbReference type="PRINTS" id="PR00344">
    <property type="entry name" value="BCTRLSENSOR"/>
</dbReference>
<evidence type="ECO:0000256" key="6">
    <source>
        <dbReference type="ARBA" id="ARBA00022679"/>
    </source>
</evidence>
<evidence type="ECO:0000256" key="5">
    <source>
        <dbReference type="ARBA" id="ARBA00022553"/>
    </source>
</evidence>
<dbReference type="Pfam" id="PF02743">
    <property type="entry name" value="dCache_1"/>
    <property type="match status" value="1"/>
</dbReference>
<keyword evidence="9 14" id="KW-1133">Transmembrane helix</keyword>
<keyword evidence="8" id="KW-0418">Kinase</keyword>
<keyword evidence="7 14" id="KW-0812">Transmembrane</keyword>
<dbReference type="InterPro" id="IPR004358">
    <property type="entry name" value="Sig_transdc_His_kin-like_C"/>
</dbReference>
<feature type="domain" description="HAMP" evidence="17">
    <location>
        <begin position="375"/>
        <end position="427"/>
    </location>
</feature>
<keyword evidence="19" id="KW-1185">Reference proteome</keyword>
<dbReference type="Pfam" id="PF00672">
    <property type="entry name" value="HAMP"/>
    <property type="match status" value="1"/>
</dbReference>
<gene>
    <name evidence="18" type="ORF">ACE1B6_20645</name>
</gene>
<dbReference type="CDD" id="cd16922">
    <property type="entry name" value="HATPase_EvgS-ArcB-TorS-like"/>
    <property type="match status" value="1"/>
</dbReference>
<protein>
    <recommendedName>
        <fullName evidence="3">histidine kinase</fullName>
        <ecNumber evidence="3">2.7.13.3</ecNumber>
    </recommendedName>
</protein>
<dbReference type="RefSeq" id="WP_413259149.1">
    <property type="nucleotide sequence ID" value="NZ_JBHFNS010000077.1"/>
</dbReference>
<dbReference type="GO" id="GO:0005524">
    <property type="term" value="F:ATP binding"/>
    <property type="evidence" value="ECO:0007669"/>
    <property type="project" value="UniProtKB-KW"/>
</dbReference>
<comment type="caution">
    <text evidence="18">The sequence shown here is derived from an EMBL/GenBank/DDBJ whole genome shotgun (WGS) entry which is preliminary data.</text>
</comment>
<dbReference type="PANTHER" id="PTHR43047">
    <property type="entry name" value="TWO-COMPONENT HISTIDINE PROTEIN KINASE"/>
    <property type="match status" value="1"/>
</dbReference>
<feature type="transmembrane region" description="Helical" evidence="14">
    <location>
        <begin position="21"/>
        <end position="43"/>
    </location>
</feature>
<evidence type="ECO:0000256" key="11">
    <source>
        <dbReference type="ARBA" id="ARBA00023136"/>
    </source>
</evidence>
<name>A0ABV4YHL7_9CYAN</name>
<comment type="catalytic activity">
    <reaction evidence="1">
        <text>ATP + protein L-histidine = ADP + protein N-phospho-L-histidine.</text>
        <dbReference type="EC" id="2.7.13.3"/>
    </reaction>
</comment>
<evidence type="ECO:0000256" key="2">
    <source>
        <dbReference type="ARBA" id="ARBA00004651"/>
    </source>
</evidence>
<dbReference type="InterPro" id="IPR005467">
    <property type="entry name" value="His_kinase_dom"/>
</dbReference>
<dbReference type="PANTHER" id="PTHR43047:SF72">
    <property type="entry name" value="OSMOSENSING HISTIDINE PROTEIN KINASE SLN1"/>
    <property type="match status" value="1"/>
</dbReference>
<sequence length="925" mass="104083">MLVKPIDRWMSKAGKKVSLRTVLIIPFLLQILGAVGIVGYLSFRNGQQAVNNLASQLMSEIGDRVKQNLQVYVRTPHLMNKSKLSMIQMGYLNMENMDAWEKFLWHQVQLYPYINFTAVANTKGEYRSGERMSNGDLMLNVAGTAVNNNFISYHTNAKGDRTSIATITEGSFDPRTWLWYQNAVKKGKPTWSDVFISLLEPTLVISAIEPFYNSNNQLDGVLHTALRLDHIGDFLNSLKIGKTGQAFIIERNGTLLATSTEEQPFRIKQDKTRRLIRAEDSSNLLTKATSQYLLSNWQKLDKIKSSQQVNFTVNGNEQFVKVIPFQDDTGLDWLIVVVVPEADFMKQIDANNRMTILLCLVALALAIITSILTARWVTQPILRLNTAAKDIAKGDWEKTIETERSDELGELAKSFNSMAEQLKESFTNLEQRVTERTAELVKAKNAAEVANQAKSTFLANMSHELRTPLNAILGFSQILNRQPNLKLDQRESIGIIMRSGEHLLTLINNILDLSKIEAGRVTLNEKNFDFHRLLNDVEDMFQLKADNKKLNLVFEIDSNVPQYIRTDEVKLRQILINLLNNALKFTQEGGVSVRVTLDNTDRDRQSIINQDEKEKIYFEVEDTGSGIAPDELVNLFTAFVQTKTGQDAQEGTGLGLVISQQFVQLMGGEISVNSVVNKGTIFKFYVEVQVVDSGKVTTHQPTCQVIALEANQPTYRILIVDDKELNRKLLMKLLNPLGFALQEATNGKEAIAIWEKWEPHLIWMDMRMPIMDGCTATKHIKATTKGQSTAIIAVTASVFEEERAVVLSAGCDDFLRKPFREAEIFEIMNRHIGVRYIYENQSDDSPSLPEVADSQVIATDLQKIPEPLLANLKQAIINIDIESANIIIAEISQHNSDVAKSMKGYIEGFDYEKILNLITTVSGGI</sequence>
<organism evidence="18 19">
    <name type="scientific">Floridaenema fluviatile BLCC-F154</name>
    <dbReference type="NCBI Taxonomy" id="3153640"/>
    <lineage>
        <taxon>Bacteria</taxon>
        <taxon>Bacillati</taxon>
        <taxon>Cyanobacteriota</taxon>
        <taxon>Cyanophyceae</taxon>
        <taxon>Oscillatoriophycideae</taxon>
        <taxon>Aerosakkonematales</taxon>
        <taxon>Aerosakkonemataceae</taxon>
        <taxon>Floridanema</taxon>
        <taxon>Floridanema fluviatile</taxon>
    </lineage>
</organism>
<dbReference type="InterPro" id="IPR011006">
    <property type="entry name" value="CheY-like_superfamily"/>
</dbReference>
<comment type="subcellular location">
    <subcellularLocation>
        <location evidence="2">Cell membrane</location>
        <topology evidence="2">Multi-pass membrane protein</topology>
    </subcellularLocation>
</comment>
<dbReference type="EC" id="2.7.13.3" evidence="3"/>
<reference evidence="18 19" key="1">
    <citation type="submission" date="2024-09" db="EMBL/GenBank/DDBJ databases">
        <title>Floridaenema gen nov. (Aerosakkonemataceae, Aerosakkonematales ord. nov., Cyanobacteria) from benthic tropical and subtropical fresh waters, with the description of four new species.</title>
        <authorList>
            <person name="Moretto J.A."/>
            <person name="Berthold D.E."/>
            <person name="Lefler F.W."/>
            <person name="Huang I.-S."/>
            <person name="Laughinghouse H. IV."/>
        </authorList>
    </citation>
    <scope>NUCLEOTIDE SEQUENCE [LARGE SCALE GENOMIC DNA]</scope>
    <source>
        <strain evidence="18 19">BLCC-F154</strain>
    </source>
</reference>
<feature type="coiled-coil region" evidence="13">
    <location>
        <begin position="412"/>
        <end position="439"/>
    </location>
</feature>
<dbReference type="Pfam" id="PF00072">
    <property type="entry name" value="Response_reg"/>
    <property type="match status" value="1"/>
</dbReference>
<dbReference type="CDD" id="cd00082">
    <property type="entry name" value="HisKA"/>
    <property type="match status" value="1"/>
</dbReference>